<protein>
    <submittedName>
        <fullName evidence="2">Uncharacterized protein</fullName>
    </submittedName>
</protein>
<keyword evidence="3" id="KW-1185">Reference proteome</keyword>
<dbReference type="EMBL" id="PVNG01000037">
    <property type="protein sequence ID" value="PRX50765.1"/>
    <property type="molecule type" value="Genomic_DNA"/>
</dbReference>
<dbReference type="Proteomes" id="UP000238312">
    <property type="component" value="Unassembled WGS sequence"/>
</dbReference>
<evidence type="ECO:0000313" key="2">
    <source>
        <dbReference type="EMBL" id="PRX50765.1"/>
    </source>
</evidence>
<feature type="region of interest" description="Disordered" evidence="1">
    <location>
        <begin position="29"/>
        <end position="49"/>
    </location>
</feature>
<organism evidence="2 3">
    <name type="scientific">Nonomuraea fuscirosea</name>
    <dbReference type="NCBI Taxonomy" id="1291556"/>
    <lineage>
        <taxon>Bacteria</taxon>
        <taxon>Bacillati</taxon>
        <taxon>Actinomycetota</taxon>
        <taxon>Actinomycetes</taxon>
        <taxon>Streptosporangiales</taxon>
        <taxon>Streptosporangiaceae</taxon>
        <taxon>Nonomuraea</taxon>
    </lineage>
</organism>
<comment type="caution">
    <text evidence="2">The sequence shown here is derived from an EMBL/GenBank/DDBJ whole genome shotgun (WGS) entry which is preliminary data.</text>
</comment>
<dbReference type="AlphaFoldDB" id="A0A2T0M1Y2"/>
<accession>A0A2T0M1Y2</accession>
<name>A0A2T0M1Y2_9ACTN</name>
<reference evidence="2 3" key="1">
    <citation type="submission" date="2018-03" db="EMBL/GenBank/DDBJ databases">
        <title>Genomic Encyclopedia of Type Strains, Phase III (KMG-III): the genomes of soil and plant-associated and newly described type strains.</title>
        <authorList>
            <person name="Whitman W."/>
        </authorList>
    </citation>
    <scope>NUCLEOTIDE SEQUENCE [LARGE SCALE GENOMIC DNA]</scope>
    <source>
        <strain evidence="2 3">CGMCC 4.7104</strain>
    </source>
</reference>
<evidence type="ECO:0000256" key="1">
    <source>
        <dbReference type="SAM" id="MobiDB-lite"/>
    </source>
</evidence>
<evidence type="ECO:0000313" key="3">
    <source>
        <dbReference type="Proteomes" id="UP000238312"/>
    </source>
</evidence>
<sequence length="49" mass="5434">MCNRDMVNVLFPHLAAVEIEQIDRQDGQVRVTARPGRPGVLPLVRDGHG</sequence>
<proteinExistence type="predicted"/>
<gene>
    <name evidence="2" type="ORF">B0I32_13752</name>
</gene>